<dbReference type="PANTHER" id="PTHR47331">
    <property type="entry name" value="PHD-TYPE DOMAIN-CONTAINING PROTEIN"/>
    <property type="match status" value="1"/>
</dbReference>
<gene>
    <name evidence="1" type="ORF">NQ318_020766</name>
</gene>
<dbReference type="Pfam" id="PF05380">
    <property type="entry name" value="Peptidase_A17"/>
    <property type="match status" value="1"/>
</dbReference>
<evidence type="ECO:0000313" key="2">
    <source>
        <dbReference type="Proteomes" id="UP001162162"/>
    </source>
</evidence>
<protein>
    <submittedName>
        <fullName evidence="1">Uncharacterized protein</fullName>
    </submittedName>
</protein>
<name>A0AAV8YCN6_9CUCU</name>
<proteinExistence type="predicted"/>
<evidence type="ECO:0000313" key="1">
    <source>
        <dbReference type="EMBL" id="KAJ8948281.1"/>
    </source>
</evidence>
<keyword evidence="2" id="KW-1185">Reference proteome</keyword>
<accession>A0AAV8YCN6</accession>
<dbReference type="EMBL" id="JAPWTK010000139">
    <property type="protein sequence ID" value="KAJ8948281.1"/>
    <property type="molecule type" value="Genomic_DNA"/>
</dbReference>
<sequence>YVDVTSVDFGIINFGENKNAKIWSPVYDTLKYKITNASETRISKRSILSHIAQIFNPLGLLAPCVVLAKISMQRLWLEKTTWDETIPPHIYACRRDFRRELPVLNELMIDRRVTCDEPIRVEMHGFSDASENAYGGCIYVRSLDKDRNIFCFLLCAKSKISPLKSVTLPRLELMGAENLPDMRKPKKNIFAAPCTEENFIKKYSNLDKLTRIVAYIMRFCNNCKLKDRENLSTSPIPRVFCVETKHPSILSSQSYLAQLIVRRTHLRLLHAGPQHTVAAIREEYWIIGGRILVSNKLFENAFHDSSIDPN</sequence>
<feature type="non-terminal residue" evidence="1">
    <location>
        <position position="1"/>
    </location>
</feature>
<comment type="caution">
    <text evidence="1">The sequence shown here is derived from an EMBL/GenBank/DDBJ whole genome shotgun (WGS) entry which is preliminary data.</text>
</comment>
<dbReference type="AlphaFoldDB" id="A0AAV8YCN6"/>
<dbReference type="Proteomes" id="UP001162162">
    <property type="component" value="Unassembled WGS sequence"/>
</dbReference>
<organism evidence="1 2">
    <name type="scientific">Aromia moschata</name>
    <dbReference type="NCBI Taxonomy" id="1265417"/>
    <lineage>
        <taxon>Eukaryota</taxon>
        <taxon>Metazoa</taxon>
        <taxon>Ecdysozoa</taxon>
        <taxon>Arthropoda</taxon>
        <taxon>Hexapoda</taxon>
        <taxon>Insecta</taxon>
        <taxon>Pterygota</taxon>
        <taxon>Neoptera</taxon>
        <taxon>Endopterygota</taxon>
        <taxon>Coleoptera</taxon>
        <taxon>Polyphaga</taxon>
        <taxon>Cucujiformia</taxon>
        <taxon>Chrysomeloidea</taxon>
        <taxon>Cerambycidae</taxon>
        <taxon>Cerambycinae</taxon>
        <taxon>Callichromatini</taxon>
        <taxon>Aromia</taxon>
    </lineage>
</organism>
<reference evidence="1" key="1">
    <citation type="journal article" date="2023" name="Insect Mol. Biol.">
        <title>Genome sequencing provides insights into the evolution of gene families encoding plant cell wall-degrading enzymes in longhorned beetles.</title>
        <authorList>
            <person name="Shin N.R."/>
            <person name="Okamura Y."/>
            <person name="Kirsch R."/>
            <person name="Pauchet Y."/>
        </authorList>
    </citation>
    <scope>NUCLEOTIDE SEQUENCE</scope>
    <source>
        <strain evidence="1">AMC_N1</strain>
    </source>
</reference>
<dbReference type="InterPro" id="IPR008042">
    <property type="entry name" value="Retrotrans_Pao"/>
</dbReference>